<dbReference type="AlphaFoldDB" id="A0A7X3FQM0"/>
<feature type="compositionally biased region" description="Basic and acidic residues" evidence="1">
    <location>
        <begin position="33"/>
        <end position="47"/>
    </location>
</feature>
<accession>A0A7X3FQM0</accession>
<comment type="caution">
    <text evidence="2">The sequence shown here is derived from an EMBL/GenBank/DDBJ whole genome shotgun (WGS) entry which is preliminary data.</text>
</comment>
<name>A0A7X3FQM0_9HYPH</name>
<dbReference type="Proteomes" id="UP000438106">
    <property type="component" value="Unassembled WGS sequence"/>
</dbReference>
<gene>
    <name evidence="2" type="ORF">GO014_08100</name>
</gene>
<evidence type="ECO:0000313" key="3">
    <source>
        <dbReference type="Proteomes" id="UP000438106"/>
    </source>
</evidence>
<proteinExistence type="predicted"/>
<evidence type="ECO:0000256" key="1">
    <source>
        <dbReference type="SAM" id="MobiDB-lite"/>
    </source>
</evidence>
<keyword evidence="3" id="KW-1185">Reference proteome</keyword>
<feature type="region of interest" description="Disordered" evidence="1">
    <location>
        <begin position="33"/>
        <end position="67"/>
    </location>
</feature>
<evidence type="ECO:0000313" key="2">
    <source>
        <dbReference type="EMBL" id="MVS98979.1"/>
    </source>
</evidence>
<protein>
    <submittedName>
        <fullName evidence="2">Host attachment protein</fullName>
    </submittedName>
</protein>
<sequence>MGESVSIPDQTLVVVADGHQAILFRARSTNEKLSLSEEARLTPKNLDEDGPSGSRPEEQTPRQTDEATFAKQLADGLFRRKDGNDFQHLILAADPQTLGQLRDTMHKTVSESIILSLDKELTNHSVGEIATIVDRAAH</sequence>
<dbReference type="EMBL" id="WQRF01000002">
    <property type="protein sequence ID" value="MVS98979.1"/>
    <property type="molecule type" value="Genomic_DNA"/>
</dbReference>
<organism evidence="2 3">
    <name type="scientific">Devosia marina</name>
    <dbReference type="NCBI Taxonomy" id="2683198"/>
    <lineage>
        <taxon>Bacteria</taxon>
        <taxon>Pseudomonadati</taxon>
        <taxon>Pseudomonadota</taxon>
        <taxon>Alphaproteobacteria</taxon>
        <taxon>Hyphomicrobiales</taxon>
        <taxon>Devosiaceae</taxon>
        <taxon>Devosia</taxon>
    </lineage>
</organism>
<dbReference type="Pfam" id="PF18856">
    <property type="entry name" value="baeRF_family12"/>
    <property type="match status" value="1"/>
</dbReference>
<feature type="compositionally biased region" description="Basic and acidic residues" evidence="1">
    <location>
        <begin position="55"/>
        <end position="65"/>
    </location>
</feature>
<dbReference type="RefSeq" id="WP_116587725.1">
    <property type="nucleotide sequence ID" value="NZ_WQRF01000002.1"/>
</dbReference>
<dbReference type="InterPro" id="IPR041374">
    <property type="entry name" value="BaeRF_family12"/>
</dbReference>
<reference evidence="2 3" key="1">
    <citation type="submission" date="2019-12" db="EMBL/GenBank/DDBJ databases">
        <title>Devosia maris sp. nov., isolated from the deep seawater.</title>
        <authorList>
            <person name="Liu Y."/>
        </authorList>
    </citation>
    <scope>NUCLEOTIDE SEQUENCE [LARGE SCALE GENOMIC DNA]</scope>
    <source>
        <strain evidence="2 3">L53-10-65</strain>
    </source>
</reference>